<evidence type="ECO:0000313" key="1">
    <source>
        <dbReference type="EMBL" id="BET02738.1"/>
    </source>
</evidence>
<dbReference type="Proteomes" id="UP001307889">
    <property type="component" value="Chromosome 14"/>
</dbReference>
<proteinExistence type="predicted"/>
<name>A0ABN7BG81_9HEMI</name>
<reference evidence="1 2" key="1">
    <citation type="submission" date="2023-09" db="EMBL/GenBank/DDBJ databases">
        <title>Nesidiocoris tenuis whole genome shotgun sequence.</title>
        <authorList>
            <person name="Shibata T."/>
            <person name="Shimoda M."/>
            <person name="Kobayashi T."/>
            <person name="Uehara T."/>
        </authorList>
    </citation>
    <scope>NUCLEOTIDE SEQUENCE [LARGE SCALE GENOMIC DNA]</scope>
    <source>
        <strain evidence="1 2">Japan</strain>
    </source>
</reference>
<organism evidence="1 2">
    <name type="scientific">Nesidiocoris tenuis</name>
    <dbReference type="NCBI Taxonomy" id="355587"/>
    <lineage>
        <taxon>Eukaryota</taxon>
        <taxon>Metazoa</taxon>
        <taxon>Ecdysozoa</taxon>
        <taxon>Arthropoda</taxon>
        <taxon>Hexapoda</taxon>
        <taxon>Insecta</taxon>
        <taxon>Pterygota</taxon>
        <taxon>Neoptera</taxon>
        <taxon>Paraneoptera</taxon>
        <taxon>Hemiptera</taxon>
        <taxon>Heteroptera</taxon>
        <taxon>Panheteroptera</taxon>
        <taxon>Cimicomorpha</taxon>
        <taxon>Miridae</taxon>
        <taxon>Dicyphina</taxon>
        <taxon>Nesidiocoris</taxon>
    </lineage>
</organism>
<evidence type="ECO:0000313" key="2">
    <source>
        <dbReference type="Proteomes" id="UP001307889"/>
    </source>
</evidence>
<keyword evidence="2" id="KW-1185">Reference proteome</keyword>
<accession>A0ABN7BG81</accession>
<sequence length="176" mass="19527">MPDAGVRIQCKEYAGKLDCTQCPGMRKKWTVGGICRDAGVLIAIKLGWRISRERRCCRINSEGMQGCSRMDGLLQLWRDAPEWMDCSKYAGMLQNGWDGLLQLWRDAGVRIQCKEYAGKLDCTQCPGMRKKWTVGGICRDAGVLIAIKLDGGFQGNGDAAGSIQKVCRDAPEWTDC</sequence>
<dbReference type="EMBL" id="AP028922">
    <property type="protein sequence ID" value="BET02738.1"/>
    <property type="molecule type" value="Genomic_DNA"/>
</dbReference>
<gene>
    <name evidence="1" type="ORF">NTJ_15539</name>
</gene>
<protein>
    <submittedName>
        <fullName evidence="1">Uncharacterized protein</fullName>
    </submittedName>
</protein>